<gene>
    <name evidence="2" type="ORF">HHI36_024189</name>
</gene>
<evidence type="ECO:0000313" key="2">
    <source>
        <dbReference type="EMBL" id="KAL3276290.1"/>
    </source>
</evidence>
<proteinExistence type="predicted"/>
<dbReference type="PANTHER" id="PTHR15668:SF4">
    <property type="entry name" value="COILED-COIL DOMAIN-CONTAINING PROTEIN 22"/>
    <property type="match status" value="1"/>
</dbReference>
<evidence type="ECO:0000259" key="1">
    <source>
        <dbReference type="Pfam" id="PF21674"/>
    </source>
</evidence>
<feature type="domain" description="CCDC22 N-terminal" evidence="1">
    <location>
        <begin position="1"/>
        <end position="107"/>
    </location>
</feature>
<sequence>MDEVDNIIIDSLKALNCDIPEGINNLKQFNDDLVILSVSTCLEKIIPSSIFPKKLSPSMAVRLKAASHLAEQIKDIGFKDEIGYQTLLYFNEVEIRRLLIFLIEKLPRDSETSIQTEEVGYISKLLIDLELKLKHFPSLWVSSNDLNRGVNLCEDVIEVRSYGNSSNMRVKNLKISSDGNNSGDRDYFIHILPTVTKQCAPMN</sequence>
<organism evidence="2 3">
    <name type="scientific">Cryptolaemus montrouzieri</name>
    <dbReference type="NCBI Taxonomy" id="559131"/>
    <lineage>
        <taxon>Eukaryota</taxon>
        <taxon>Metazoa</taxon>
        <taxon>Ecdysozoa</taxon>
        <taxon>Arthropoda</taxon>
        <taxon>Hexapoda</taxon>
        <taxon>Insecta</taxon>
        <taxon>Pterygota</taxon>
        <taxon>Neoptera</taxon>
        <taxon>Endopterygota</taxon>
        <taxon>Coleoptera</taxon>
        <taxon>Polyphaga</taxon>
        <taxon>Cucujiformia</taxon>
        <taxon>Coccinelloidea</taxon>
        <taxon>Coccinellidae</taxon>
        <taxon>Scymninae</taxon>
        <taxon>Scymnini</taxon>
        <taxon>Cryptolaemus</taxon>
    </lineage>
</organism>
<name>A0ABD2ND05_9CUCU</name>
<reference evidence="2 3" key="1">
    <citation type="journal article" date="2021" name="BMC Biol.">
        <title>Horizontally acquired antibacterial genes associated with adaptive radiation of ladybird beetles.</title>
        <authorList>
            <person name="Li H.S."/>
            <person name="Tang X.F."/>
            <person name="Huang Y.H."/>
            <person name="Xu Z.Y."/>
            <person name="Chen M.L."/>
            <person name="Du X.Y."/>
            <person name="Qiu B.Y."/>
            <person name="Chen P.T."/>
            <person name="Zhang W."/>
            <person name="Slipinski A."/>
            <person name="Escalona H.E."/>
            <person name="Waterhouse R.M."/>
            <person name="Zwick A."/>
            <person name="Pang H."/>
        </authorList>
    </citation>
    <scope>NUCLEOTIDE SEQUENCE [LARGE SCALE GENOMIC DNA]</scope>
    <source>
        <strain evidence="2">SYSU2018</strain>
    </source>
</reference>
<dbReference type="EMBL" id="JABFTP020000091">
    <property type="protein sequence ID" value="KAL3276290.1"/>
    <property type="molecule type" value="Genomic_DNA"/>
</dbReference>
<dbReference type="Proteomes" id="UP001516400">
    <property type="component" value="Unassembled WGS sequence"/>
</dbReference>
<dbReference type="PANTHER" id="PTHR15668">
    <property type="entry name" value="JM1 PROTEIN"/>
    <property type="match status" value="1"/>
</dbReference>
<protein>
    <recommendedName>
        <fullName evidence="1">CCDC22 N-terminal domain-containing protein</fullName>
    </recommendedName>
</protein>
<dbReference type="Pfam" id="PF21674">
    <property type="entry name" value="CCDC22_N"/>
    <property type="match status" value="1"/>
</dbReference>
<keyword evidence="3" id="KW-1185">Reference proteome</keyword>
<comment type="caution">
    <text evidence="2">The sequence shown here is derived from an EMBL/GenBank/DDBJ whole genome shotgun (WGS) entry which is preliminary data.</text>
</comment>
<evidence type="ECO:0000313" key="3">
    <source>
        <dbReference type="Proteomes" id="UP001516400"/>
    </source>
</evidence>
<dbReference type="InterPro" id="IPR008530">
    <property type="entry name" value="CCDC22"/>
</dbReference>
<dbReference type="InterPro" id="IPR048349">
    <property type="entry name" value="CCDC22_N"/>
</dbReference>
<accession>A0ABD2ND05</accession>
<dbReference type="AlphaFoldDB" id="A0ABD2ND05"/>